<dbReference type="Proteomes" id="UP000887458">
    <property type="component" value="Unassembled WGS sequence"/>
</dbReference>
<sequence>MGKYTLEQREKIVEIYQEHKSFAKTREICRQLFGDEMVPNYITIKRYLEKIEQFGDLKDQPQWIWVRCNGRYKQKRYKPKKKKIRCYKLIKFFYKHHLKLTCLHLLN</sequence>
<keyword evidence="3" id="KW-1185">Reference proteome</keyword>
<reference evidence="2 3" key="2">
    <citation type="journal article" date="2022" name="Mol. Biol. Evol.">
        <title>Comparative Genomics Reveals Insights into the Divergent Evolution of Astigmatic Mites and Household Pest Adaptations.</title>
        <authorList>
            <person name="Xiong Q."/>
            <person name="Wan A.T."/>
            <person name="Liu X."/>
            <person name="Fung C.S."/>
            <person name="Xiao X."/>
            <person name="Malainual N."/>
            <person name="Hou J."/>
            <person name="Wang L."/>
            <person name="Wang M."/>
            <person name="Yang K.Y."/>
            <person name="Cui Y."/>
            <person name="Leung E.L."/>
            <person name="Nong W."/>
            <person name="Shin S.K."/>
            <person name="Au S.W."/>
            <person name="Jeong K.Y."/>
            <person name="Chew F.T."/>
            <person name="Hui J.H."/>
            <person name="Leung T.F."/>
            <person name="Tungtrongchitr A."/>
            <person name="Zhong N."/>
            <person name="Liu Z."/>
            <person name="Tsui S.K."/>
        </authorList>
    </citation>
    <scope>NUCLEOTIDE SEQUENCE [LARGE SCALE GENOMIC DNA]</scope>
    <source>
        <strain evidence="2">Derp</strain>
    </source>
</reference>
<comment type="caution">
    <text evidence="2">The sequence shown here is derived from an EMBL/GenBank/DDBJ whole genome shotgun (WGS) entry which is preliminary data.</text>
</comment>
<name>A0ABQ8JX16_DERPT</name>
<dbReference type="EMBL" id="NJHN03000008">
    <property type="protein sequence ID" value="KAH9426792.1"/>
    <property type="molecule type" value="Genomic_DNA"/>
</dbReference>
<evidence type="ECO:0000313" key="3">
    <source>
        <dbReference type="Proteomes" id="UP000887458"/>
    </source>
</evidence>
<evidence type="ECO:0000313" key="2">
    <source>
        <dbReference type="EMBL" id="KAH9426792.1"/>
    </source>
</evidence>
<feature type="domain" description="DUF4817" evidence="1">
    <location>
        <begin position="5"/>
        <end position="57"/>
    </location>
</feature>
<accession>A0ABQ8JX16</accession>
<organism evidence="2 3">
    <name type="scientific">Dermatophagoides pteronyssinus</name>
    <name type="common">European house dust mite</name>
    <dbReference type="NCBI Taxonomy" id="6956"/>
    <lineage>
        <taxon>Eukaryota</taxon>
        <taxon>Metazoa</taxon>
        <taxon>Ecdysozoa</taxon>
        <taxon>Arthropoda</taxon>
        <taxon>Chelicerata</taxon>
        <taxon>Arachnida</taxon>
        <taxon>Acari</taxon>
        <taxon>Acariformes</taxon>
        <taxon>Sarcoptiformes</taxon>
        <taxon>Astigmata</taxon>
        <taxon>Psoroptidia</taxon>
        <taxon>Analgoidea</taxon>
        <taxon>Pyroglyphidae</taxon>
        <taxon>Dermatophagoidinae</taxon>
        <taxon>Dermatophagoides</taxon>
    </lineage>
</organism>
<evidence type="ECO:0000259" key="1">
    <source>
        <dbReference type="Pfam" id="PF16087"/>
    </source>
</evidence>
<dbReference type="Pfam" id="PF16087">
    <property type="entry name" value="DUF4817"/>
    <property type="match status" value="1"/>
</dbReference>
<reference evidence="2 3" key="1">
    <citation type="journal article" date="2018" name="J. Allergy Clin. Immunol.">
        <title>High-quality assembly of Dermatophagoides pteronyssinus genome and transcriptome reveals a wide range of novel allergens.</title>
        <authorList>
            <person name="Liu X.Y."/>
            <person name="Yang K.Y."/>
            <person name="Wang M.Q."/>
            <person name="Kwok J.S."/>
            <person name="Zeng X."/>
            <person name="Yang Z."/>
            <person name="Xiao X.J."/>
            <person name="Lau C.P."/>
            <person name="Li Y."/>
            <person name="Huang Z.M."/>
            <person name="Ba J.G."/>
            <person name="Yim A.K."/>
            <person name="Ouyang C.Y."/>
            <person name="Ngai S.M."/>
            <person name="Chan T.F."/>
            <person name="Leung E.L."/>
            <person name="Liu L."/>
            <person name="Liu Z.G."/>
            <person name="Tsui S.K."/>
        </authorList>
    </citation>
    <scope>NUCLEOTIDE SEQUENCE [LARGE SCALE GENOMIC DNA]</scope>
    <source>
        <strain evidence="2">Derp</strain>
    </source>
</reference>
<dbReference type="InterPro" id="IPR032135">
    <property type="entry name" value="DUF4817"/>
</dbReference>
<protein>
    <recommendedName>
        <fullName evidence="1">DUF4817 domain-containing protein</fullName>
    </recommendedName>
</protein>
<proteinExistence type="predicted"/>
<gene>
    <name evidence="2" type="ORF">DERP_002892</name>
</gene>